<dbReference type="InterPro" id="IPR001173">
    <property type="entry name" value="Glyco_trans_2-like"/>
</dbReference>
<feature type="region of interest" description="Disordered" evidence="12">
    <location>
        <begin position="1"/>
        <end position="26"/>
    </location>
</feature>
<evidence type="ECO:0000256" key="13">
    <source>
        <dbReference type="SAM" id="Phobius"/>
    </source>
</evidence>
<dbReference type="InterPro" id="IPR029044">
    <property type="entry name" value="Nucleotide-diphossugar_trans"/>
</dbReference>
<evidence type="ECO:0000256" key="8">
    <source>
        <dbReference type="ARBA" id="ARBA00022679"/>
    </source>
</evidence>
<dbReference type="Pfam" id="PF13632">
    <property type="entry name" value="Glyco_trans_2_3"/>
    <property type="match status" value="1"/>
</dbReference>
<keyword evidence="7 15" id="KW-0328">Glycosyltransferase</keyword>
<keyword evidence="5" id="KW-1003">Cell membrane</keyword>
<proteinExistence type="inferred from homology"/>
<evidence type="ECO:0000313" key="15">
    <source>
        <dbReference type="EMBL" id="MCW6534370.1"/>
    </source>
</evidence>
<keyword evidence="16" id="KW-1185">Reference proteome</keyword>
<keyword evidence="10 13" id="KW-1133">Transmembrane helix</keyword>
<evidence type="ECO:0000256" key="11">
    <source>
        <dbReference type="ARBA" id="ARBA00023136"/>
    </source>
</evidence>
<dbReference type="NCBIfam" id="NF003962">
    <property type="entry name" value="PRK05454.2-5"/>
    <property type="match status" value="1"/>
</dbReference>
<comment type="subcellular location">
    <subcellularLocation>
        <location evidence="1">Cell inner membrane</location>
        <topology evidence="1">Multi-pass membrane protein</topology>
    </subcellularLocation>
</comment>
<gene>
    <name evidence="15" type="primary">mdoH</name>
    <name evidence="15" type="ORF">NEE01_06170</name>
</gene>
<organism evidence="15 16">
    <name type="scientific">Sphingomonas lycopersici</name>
    <dbReference type="NCBI Taxonomy" id="2951807"/>
    <lineage>
        <taxon>Bacteria</taxon>
        <taxon>Pseudomonadati</taxon>
        <taxon>Pseudomonadota</taxon>
        <taxon>Alphaproteobacteria</taxon>
        <taxon>Sphingomonadales</taxon>
        <taxon>Sphingomonadaceae</taxon>
        <taxon>Sphingomonas</taxon>
    </lineage>
</organism>
<dbReference type="Gene3D" id="3.90.550.10">
    <property type="entry name" value="Spore Coat Polysaccharide Biosynthesis Protein SpsA, Chain A"/>
    <property type="match status" value="1"/>
</dbReference>
<evidence type="ECO:0000256" key="4">
    <source>
        <dbReference type="ARBA" id="ARBA00020585"/>
    </source>
</evidence>
<keyword evidence="11 13" id="KW-0472">Membrane</keyword>
<comment type="caution">
    <text evidence="15">The sequence shown here is derived from an EMBL/GenBank/DDBJ whole genome shotgun (WGS) entry which is preliminary data.</text>
</comment>
<feature type="compositionally biased region" description="Pro residues" evidence="12">
    <location>
        <begin position="1"/>
        <end position="10"/>
    </location>
</feature>
<feature type="transmembrane region" description="Helical" evidence="13">
    <location>
        <begin position="41"/>
        <end position="62"/>
    </location>
</feature>
<dbReference type="NCBIfam" id="NF003958">
    <property type="entry name" value="PRK05454.2-1"/>
    <property type="match status" value="1"/>
</dbReference>
<evidence type="ECO:0000259" key="14">
    <source>
        <dbReference type="Pfam" id="PF13632"/>
    </source>
</evidence>
<protein>
    <recommendedName>
        <fullName evidence="4">Glucans biosynthesis glucosyltransferase H</fullName>
    </recommendedName>
</protein>
<dbReference type="InterPro" id="IPR050321">
    <property type="entry name" value="Glycosyltr_2/OpgH_subfam"/>
</dbReference>
<evidence type="ECO:0000256" key="12">
    <source>
        <dbReference type="SAM" id="MobiDB-lite"/>
    </source>
</evidence>
<evidence type="ECO:0000256" key="10">
    <source>
        <dbReference type="ARBA" id="ARBA00022989"/>
    </source>
</evidence>
<reference evidence="15" key="1">
    <citation type="submission" date="2022-06" db="EMBL/GenBank/DDBJ databases">
        <title>Sphingomonas sp. nov. isolated from rhizosphere soil of tomato.</title>
        <authorList>
            <person name="Dong H."/>
            <person name="Gao R."/>
        </authorList>
    </citation>
    <scope>NUCLEOTIDE SEQUENCE</scope>
    <source>
        <strain evidence="15">MMSM24</strain>
    </source>
</reference>
<evidence type="ECO:0000256" key="6">
    <source>
        <dbReference type="ARBA" id="ARBA00022519"/>
    </source>
</evidence>
<evidence type="ECO:0000256" key="2">
    <source>
        <dbReference type="ARBA" id="ARBA00005001"/>
    </source>
</evidence>
<sequence>MRPAPLPPEAPLAMPEQRFHGNPPGTIETRTVPPGLLAKRLLLIVATAVLGMYASTGMRVALSEDGIGVLDVLLLALFLPLVSWIAFGFVSGLVGFINLITGDHPGFAPIPRPAGTLRHRTAILMPVHNESIEATFGRVAAMTQSVADAGGATFFDFFILSDSSELHGKLEEAAWAKLAPTAPIPVYYRRRIQNVGKKPGNVAEWVRRFGGAYEQMIVLDADSLMSGSAMLGMAAIMESKPTVGLLQTVPMIINARTLFQRWMQFATCAYGPISSAGLVWWSGSEANFWGHNAIIRTRAFAECCGLPDLPGAPPFGGLIQSHDMVEAALLRRRGWSVHMVMINGSYEEFPPTIIDHAIRDRRWAQGNLQHLRLLDSAGFHWTSRLHLLIGASAYLTSPAWLLLILAEIAQRLLGVHDAIVEGPPAAVLVVTLLCLFGLKALGVVWVLANRERRRSFGGAAAVAKSAVLEVLLAILLAPVTMVTQTKAMIGLLLGIPSNWSVQSRETAGIPLREVLPKVREHLALAAAFIVVGVFDPVLGLWLSPVIAGLLASPWLISLTSSISLGDRLARWGIFATPPSDDERKMKPSGFVGHTIARASAS</sequence>
<keyword evidence="9 13" id="KW-0812">Transmembrane</keyword>
<dbReference type="PANTHER" id="PTHR43867:SF5">
    <property type="entry name" value="GLUCANS BIOSYNTHESIS GLUCOSYLTRANSFERASE H"/>
    <property type="match status" value="1"/>
</dbReference>
<dbReference type="Proteomes" id="UP001165565">
    <property type="component" value="Unassembled WGS sequence"/>
</dbReference>
<feature type="transmembrane region" description="Helical" evidence="13">
    <location>
        <begin position="425"/>
        <end position="448"/>
    </location>
</feature>
<feature type="transmembrane region" description="Helical" evidence="13">
    <location>
        <begin position="545"/>
        <end position="564"/>
    </location>
</feature>
<comment type="similarity">
    <text evidence="3">Belongs to the glycosyltransferase 2 family. OpgH subfamily.</text>
</comment>
<name>A0AA41Z6D0_9SPHN</name>
<keyword evidence="8 15" id="KW-0808">Transferase</keyword>
<comment type="pathway">
    <text evidence="2">Glycan metabolism; osmoregulated periplasmic glucan (OPG) biosynthesis.</text>
</comment>
<dbReference type="GO" id="GO:0005886">
    <property type="term" value="C:plasma membrane"/>
    <property type="evidence" value="ECO:0007669"/>
    <property type="project" value="UniProtKB-SubCell"/>
</dbReference>
<dbReference type="EMBL" id="JANFAV010000003">
    <property type="protein sequence ID" value="MCW6534370.1"/>
    <property type="molecule type" value="Genomic_DNA"/>
</dbReference>
<feature type="transmembrane region" description="Helical" evidence="13">
    <location>
        <begin position="74"/>
        <end position="100"/>
    </location>
</feature>
<evidence type="ECO:0000313" key="16">
    <source>
        <dbReference type="Proteomes" id="UP001165565"/>
    </source>
</evidence>
<evidence type="ECO:0000256" key="1">
    <source>
        <dbReference type="ARBA" id="ARBA00004429"/>
    </source>
</evidence>
<accession>A0AA41Z6D0</accession>
<evidence type="ECO:0000256" key="7">
    <source>
        <dbReference type="ARBA" id="ARBA00022676"/>
    </source>
</evidence>
<dbReference type="GO" id="GO:0016758">
    <property type="term" value="F:hexosyltransferase activity"/>
    <property type="evidence" value="ECO:0007669"/>
    <property type="project" value="TreeGrafter"/>
</dbReference>
<evidence type="ECO:0000256" key="3">
    <source>
        <dbReference type="ARBA" id="ARBA00009337"/>
    </source>
</evidence>
<feature type="domain" description="Glycosyltransferase 2-like" evidence="14">
    <location>
        <begin position="217"/>
        <end position="426"/>
    </location>
</feature>
<evidence type="ECO:0000256" key="9">
    <source>
        <dbReference type="ARBA" id="ARBA00022692"/>
    </source>
</evidence>
<dbReference type="PANTHER" id="PTHR43867">
    <property type="entry name" value="CELLULOSE SYNTHASE CATALYTIC SUBUNIT A [UDP-FORMING]"/>
    <property type="match status" value="1"/>
</dbReference>
<dbReference type="AlphaFoldDB" id="A0AA41Z6D0"/>
<feature type="transmembrane region" description="Helical" evidence="13">
    <location>
        <begin position="455"/>
        <end position="477"/>
    </location>
</feature>
<dbReference type="SUPFAM" id="SSF53448">
    <property type="entry name" value="Nucleotide-diphospho-sugar transferases"/>
    <property type="match status" value="1"/>
</dbReference>
<keyword evidence="6" id="KW-0997">Cell inner membrane</keyword>
<feature type="transmembrane region" description="Helical" evidence="13">
    <location>
        <begin position="385"/>
        <end position="405"/>
    </location>
</feature>
<evidence type="ECO:0000256" key="5">
    <source>
        <dbReference type="ARBA" id="ARBA00022475"/>
    </source>
</evidence>